<feature type="coiled-coil region" evidence="1">
    <location>
        <begin position="231"/>
        <end position="361"/>
    </location>
</feature>
<evidence type="ECO:0000313" key="3">
    <source>
        <dbReference type="Proteomes" id="UP000283509"/>
    </source>
</evidence>
<evidence type="ECO:0000313" key="2">
    <source>
        <dbReference type="EMBL" id="ROT67751.1"/>
    </source>
</evidence>
<comment type="caution">
    <text evidence="2">The sequence shown here is derived from an EMBL/GenBank/DDBJ whole genome shotgun (WGS) entry which is preliminary data.</text>
</comment>
<protein>
    <submittedName>
        <fullName evidence="2">Putative sodium channel and clathrin linker 1 isoform X3</fullName>
    </submittedName>
</protein>
<keyword evidence="3" id="KW-1185">Reference proteome</keyword>
<gene>
    <name evidence="2" type="ORF">C7M84_014144</name>
</gene>
<reference evidence="2 3" key="2">
    <citation type="submission" date="2019-01" db="EMBL/GenBank/DDBJ databases">
        <title>The decoding of complex shrimp genome reveals the adaptation for benthos swimmer, frequently molting mechanism and breeding impact on genome.</title>
        <authorList>
            <person name="Sun Y."/>
            <person name="Gao Y."/>
            <person name="Yu Y."/>
        </authorList>
    </citation>
    <scope>NUCLEOTIDE SEQUENCE [LARGE SCALE GENOMIC DNA]</scope>
    <source>
        <tissue evidence="2">Muscle</tissue>
    </source>
</reference>
<reference evidence="2 3" key="1">
    <citation type="submission" date="2018-04" db="EMBL/GenBank/DDBJ databases">
        <authorList>
            <person name="Zhang X."/>
            <person name="Yuan J."/>
            <person name="Li F."/>
            <person name="Xiang J."/>
        </authorList>
    </citation>
    <scope>NUCLEOTIDE SEQUENCE [LARGE SCALE GENOMIC DNA]</scope>
    <source>
        <tissue evidence="2">Muscle</tissue>
    </source>
</reference>
<accession>A0A3R7SMU8</accession>
<proteinExistence type="predicted"/>
<evidence type="ECO:0000256" key="1">
    <source>
        <dbReference type="SAM" id="Coils"/>
    </source>
</evidence>
<dbReference type="AlphaFoldDB" id="A0A3R7SMU8"/>
<dbReference type="PANTHER" id="PTHR35970:SF1">
    <property type="entry name" value="SODIUM CHANNEL AND CLATHRIN LINKER 1"/>
    <property type="match status" value="1"/>
</dbReference>
<keyword evidence="2" id="KW-0406">Ion transport</keyword>
<dbReference type="EMBL" id="QCYY01002763">
    <property type="protein sequence ID" value="ROT67751.1"/>
    <property type="molecule type" value="Genomic_DNA"/>
</dbReference>
<organism evidence="2 3">
    <name type="scientific">Penaeus vannamei</name>
    <name type="common">Whiteleg shrimp</name>
    <name type="synonym">Litopenaeus vannamei</name>
    <dbReference type="NCBI Taxonomy" id="6689"/>
    <lineage>
        <taxon>Eukaryota</taxon>
        <taxon>Metazoa</taxon>
        <taxon>Ecdysozoa</taxon>
        <taxon>Arthropoda</taxon>
        <taxon>Crustacea</taxon>
        <taxon>Multicrustacea</taxon>
        <taxon>Malacostraca</taxon>
        <taxon>Eumalacostraca</taxon>
        <taxon>Eucarida</taxon>
        <taxon>Decapoda</taxon>
        <taxon>Dendrobranchiata</taxon>
        <taxon>Penaeoidea</taxon>
        <taxon>Penaeidae</taxon>
        <taxon>Penaeus</taxon>
    </lineage>
</organism>
<keyword evidence="2" id="KW-0813">Transport</keyword>
<feature type="coiled-coil region" evidence="1">
    <location>
        <begin position="21"/>
        <end position="160"/>
    </location>
</feature>
<keyword evidence="1" id="KW-0175">Coiled coil</keyword>
<dbReference type="GO" id="GO:0005814">
    <property type="term" value="C:centriole"/>
    <property type="evidence" value="ECO:0007669"/>
    <property type="project" value="TreeGrafter"/>
</dbReference>
<dbReference type="OrthoDB" id="551053at2759"/>
<dbReference type="PANTHER" id="PTHR35970">
    <property type="entry name" value="SODIUM CHANNEL AND CLATHRIN LINKER 1"/>
    <property type="match status" value="1"/>
</dbReference>
<feature type="coiled-coil region" evidence="1">
    <location>
        <begin position="394"/>
        <end position="577"/>
    </location>
</feature>
<dbReference type="GO" id="GO:0034220">
    <property type="term" value="P:monoatomic ion transmembrane transport"/>
    <property type="evidence" value="ECO:0007669"/>
    <property type="project" value="UniProtKB-KW"/>
</dbReference>
<sequence length="596" mass="68846">MEKEYLIKDYEEAVRKQALLIARQQALIDDLREELSTQQTRSASTNKENQKRIEALLQQIQSSTIQESGEEILLLKKEVETAQKEKELCQAENSRQTLEIERLQQELVGLQSATSDAQIPLQGQFSDEYAKVVEALEEETNRLRAELNRLEDEKIEILKVNIGLKKTVSSIETTLEQEVQKNQILKSTLEERGSASQEIRDSYRTLNAKFLEQSEDLRTLIAQTEALQKSKDQMTKVLSNVKEKLNDAQKRVADSLRIAEDSLVEKDAALLREKHALNEVRRLESTVASLMEEAGQKAKAEVNKIKDDYNANIKKLSQEVAQLEMKQLECDRSLRERKKMAEEVERLMAELCNKKEQHRAETLNLHDRINILESKITNTIAEKKSVSDQNVLSMREYEQQKEELFHRIQELEQRLSTSRSECEALRLECEEIRSANADATATLERAKEDGESSEKFLKRQLRLKTEELEELSSSSRVRLDALNSTHQEVVTQLQDNIASLQESYTRLQVQMNDQRKESELKMSEVSRRLQECQSKSQQLVRSLHEASTNLAIARDLNSHYEKRIQDVEDRLRASEKRFVTLRSGSRQDEGLYKPTS</sequence>
<dbReference type="GO" id="GO:0060271">
    <property type="term" value="P:cilium assembly"/>
    <property type="evidence" value="ECO:0007669"/>
    <property type="project" value="TreeGrafter"/>
</dbReference>
<name>A0A3R7SMU8_PENVA</name>
<dbReference type="GO" id="GO:0045162">
    <property type="term" value="P:clustering of voltage-gated sodium channels"/>
    <property type="evidence" value="ECO:0007669"/>
    <property type="project" value="InterPro"/>
</dbReference>
<dbReference type="Proteomes" id="UP000283509">
    <property type="component" value="Unassembled WGS sequence"/>
</dbReference>
<dbReference type="InterPro" id="IPR038911">
    <property type="entry name" value="SCLT1"/>
</dbReference>
<keyword evidence="2" id="KW-0407">Ion channel</keyword>